<dbReference type="AlphaFoldDB" id="A0A6A4YBY3"/>
<reference evidence="1" key="1">
    <citation type="submission" date="2019-06" db="EMBL/GenBank/DDBJ databases">
        <title>Genomics analysis of Aphanomyces spp. identifies a new class of oomycete effector associated with host adaptation.</title>
        <authorList>
            <person name="Gaulin E."/>
        </authorList>
    </citation>
    <scope>NUCLEOTIDE SEQUENCE</scope>
    <source>
        <strain evidence="1">CBS 578.67</strain>
    </source>
</reference>
<accession>A0A6A4YBY3</accession>
<feature type="non-terminal residue" evidence="1">
    <location>
        <position position="1"/>
    </location>
</feature>
<comment type="caution">
    <text evidence="1">The sequence shown here is derived from an EMBL/GenBank/DDBJ whole genome shotgun (WGS) entry which is preliminary data.</text>
</comment>
<protein>
    <submittedName>
        <fullName evidence="1">Uncharacterized protein</fullName>
    </submittedName>
</protein>
<evidence type="ECO:0000313" key="1">
    <source>
        <dbReference type="EMBL" id="KAF0693419.1"/>
    </source>
</evidence>
<sequence length="249" mass="27902">DHELFMAVPVYNSIKNPTTKAVFVYMSAGDAGQTNGWWEAREVGTVAATKTWVNLFGQYAPTIRTETVLLQGHHIQKVSVGNAVHYFIRLTEDGYRAVLASQRRAPIDQPTEFYDNAQALKEILKAIILVEATKVPRVSATYSEYLDRDPSLPWDHDMHYSSGQLTAEMINADPLFRNCVSQSPFYGYQHWLDAVNMNSPEASAQRAVWLNLDVAIRSIHGRKVWSDHSAALGRSYPGLASNRVAPCTF</sequence>
<proteinExistence type="predicted"/>
<dbReference type="EMBL" id="VJMH01005700">
    <property type="protein sequence ID" value="KAF0693419.1"/>
    <property type="molecule type" value="Genomic_DNA"/>
</dbReference>
<name>A0A6A4YBY3_9STRA</name>
<dbReference type="OrthoDB" id="75749at2759"/>
<gene>
    <name evidence="1" type="ORF">As57867_015563</name>
</gene>
<organism evidence="1">
    <name type="scientific">Aphanomyces stellatus</name>
    <dbReference type="NCBI Taxonomy" id="120398"/>
    <lineage>
        <taxon>Eukaryota</taxon>
        <taxon>Sar</taxon>
        <taxon>Stramenopiles</taxon>
        <taxon>Oomycota</taxon>
        <taxon>Saprolegniomycetes</taxon>
        <taxon>Saprolegniales</taxon>
        <taxon>Verrucalvaceae</taxon>
        <taxon>Aphanomyces</taxon>
    </lineage>
</organism>